<comment type="caution">
    <text evidence="1">The sequence shown here is derived from an EMBL/GenBank/DDBJ whole genome shotgun (WGS) entry which is preliminary data.</text>
</comment>
<keyword evidence="1" id="KW-0413">Isomerase</keyword>
<keyword evidence="2" id="KW-1185">Reference proteome</keyword>
<sequence>MKNNKPNTNVPFPSPWGKARLGLKVCGMKYEENILELTQLQPDYMGFIFYEKSPRFMNENIPDIHSSIKKTGVFVNAEPSFIQQKVEDYNLQAIQLHGNENVEYCQQLRNLFSNKKRDEIPDQARLPDGQVRDDEFPDVMLNSIQHHIKNENKNEPLKHIQGDALKKQNQLIENYPERSRGTASHQTKSNSIEIIKAFSIQDQFNFQELETYLPVVDYFLFDTKGKNPGGNGFTFDWQVLKNYPFQKPFFLSGGIGLEEVEKIKAFQEFNLPLYALDVNSKFETQPGKKNIDDLKNFKTQLL</sequence>
<organism evidence="1 2">
    <name type="scientific">Mesonia oceanica</name>
    <dbReference type="NCBI Taxonomy" id="2687242"/>
    <lineage>
        <taxon>Bacteria</taxon>
        <taxon>Pseudomonadati</taxon>
        <taxon>Bacteroidota</taxon>
        <taxon>Flavobacteriia</taxon>
        <taxon>Flavobacteriales</taxon>
        <taxon>Flavobacteriaceae</taxon>
        <taxon>Mesonia</taxon>
    </lineage>
</organism>
<dbReference type="Proteomes" id="UP000356253">
    <property type="component" value="Unassembled WGS sequence"/>
</dbReference>
<protein>
    <submittedName>
        <fullName evidence="1">N-(5'-phosphoribosyl)anthranilate isomerase</fullName>
        <ecNumber evidence="1">5.3.1.24</ecNumber>
    </submittedName>
</protein>
<gene>
    <name evidence="1" type="primary">trpF</name>
    <name evidence="1" type="ORF">FVB9532_02458</name>
</gene>
<evidence type="ECO:0000313" key="2">
    <source>
        <dbReference type="Proteomes" id="UP000356253"/>
    </source>
</evidence>
<proteinExistence type="predicted"/>
<reference evidence="1" key="1">
    <citation type="submission" date="2019-09" db="EMBL/GenBank/DDBJ databases">
        <authorList>
            <person name="Rodrigo-Torres L."/>
            <person name="Arahal R. D."/>
            <person name="Lucena T."/>
        </authorList>
    </citation>
    <scope>NUCLEOTIDE SEQUENCE</scope>
    <source>
        <strain evidence="1">ISS653</strain>
    </source>
</reference>
<dbReference type="EMBL" id="CABVMM010000009">
    <property type="protein sequence ID" value="VVV01176.1"/>
    <property type="molecule type" value="Genomic_DNA"/>
</dbReference>
<name>A0AC61Y9S9_9FLAO</name>
<accession>A0AC61Y9S9</accession>
<dbReference type="EC" id="5.3.1.24" evidence="1"/>
<evidence type="ECO:0000313" key="1">
    <source>
        <dbReference type="EMBL" id="VVV01176.1"/>
    </source>
</evidence>